<protein>
    <submittedName>
        <fullName evidence="1">Uncharacterized protein</fullName>
    </submittedName>
</protein>
<gene>
    <name evidence="1" type="ORF">FFL34_18020</name>
</gene>
<reference evidence="1 2" key="1">
    <citation type="submission" date="2019-05" db="EMBL/GenBank/DDBJ databases">
        <title>Genomic analysis of Lentibacillus sp. NKC220-2.</title>
        <authorList>
            <person name="Oh Y.J."/>
        </authorList>
    </citation>
    <scope>NUCLEOTIDE SEQUENCE [LARGE SCALE GENOMIC DNA]</scope>
    <source>
        <strain evidence="1 2">NKC220-2</strain>
    </source>
</reference>
<evidence type="ECO:0000313" key="2">
    <source>
        <dbReference type="Proteomes" id="UP000306980"/>
    </source>
</evidence>
<organism evidence="1 2">
    <name type="scientific">Lentibacillus cibarius</name>
    <dbReference type="NCBI Taxonomy" id="2583219"/>
    <lineage>
        <taxon>Bacteria</taxon>
        <taxon>Bacillati</taxon>
        <taxon>Bacillota</taxon>
        <taxon>Bacilli</taxon>
        <taxon>Bacillales</taxon>
        <taxon>Bacillaceae</taxon>
        <taxon>Lentibacillus</taxon>
    </lineage>
</organism>
<dbReference type="EMBL" id="VCIA01000003">
    <property type="protein sequence ID" value="TMN18716.1"/>
    <property type="molecule type" value="Genomic_DNA"/>
</dbReference>
<dbReference type="RefSeq" id="WP_138604818.1">
    <property type="nucleotide sequence ID" value="NZ_VCIA01000003.1"/>
</dbReference>
<name>A0A5S3QFI3_9BACI</name>
<accession>A0A5S3QFI3</accession>
<sequence length="108" mass="12312">MKNLRNLQDKHVVAFIQARQEAGVATKTIRNDLGRYATCMIWFLMPNMNWLPIMSWKSSMGLNSIRKQKGIVPGQMKNITICMLLRINKAGEMGLNNGQLVMGGIQWF</sequence>
<proteinExistence type="predicted"/>
<comment type="caution">
    <text evidence="1">The sequence shown here is derived from an EMBL/GenBank/DDBJ whole genome shotgun (WGS) entry which is preliminary data.</text>
</comment>
<dbReference type="Proteomes" id="UP000306980">
    <property type="component" value="Unassembled WGS sequence"/>
</dbReference>
<dbReference type="AlphaFoldDB" id="A0A5S3QFI3"/>
<evidence type="ECO:0000313" key="1">
    <source>
        <dbReference type="EMBL" id="TMN18716.1"/>
    </source>
</evidence>